<dbReference type="OrthoDB" id="10292768at2759"/>
<organism evidence="1 2">
    <name type="scientific">Ephemerocybe angulata</name>
    <dbReference type="NCBI Taxonomy" id="980116"/>
    <lineage>
        <taxon>Eukaryota</taxon>
        <taxon>Fungi</taxon>
        <taxon>Dikarya</taxon>
        <taxon>Basidiomycota</taxon>
        <taxon>Agaricomycotina</taxon>
        <taxon>Agaricomycetes</taxon>
        <taxon>Agaricomycetidae</taxon>
        <taxon>Agaricales</taxon>
        <taxon>Agaricineae</taxon>
        <taxon>Psathyrellaceae</taxon>
        <taxon>Ephemerocybe</taxon>
    </lineage>
</organism>
<evidence type="ECO:0000313" key="1">
    <source>
        <dbReference type="EMBL" id="KAF6744136.1"/>
    </source>
</evidence>
<keyword evidence="2" id="KW-1185">Reference proteome</keyword>
<sequence length="559" mass="61571">MTTYSRLLSIPHELTTEIVAHLAHPVTLPSSPCLNSSSFQSHWDAFSQYKLAPPSLDDLRNLALTHTHLLPFCRSQLFRSLRIYPGIRPARVSALVDLFRRAPELVDEVKMLWWTVGVEEYKSARAGWQWFKHAFEEREVRKAGERLDLVRLLAQRGLDDEDLGIWRMGSGLRRVWITGCESQRRFDAAQSRGGPSGLTSTFEDEEAALGVMKVLQGVLSSQALSYASMVNIAFPAEVLRRCENLRELRLGEDVAVVPPVTEHGHGWKASPHAPARLRVLTLHSGHRSSRNTTSPDTDALFEHQRDSNLLDDEEDQGAEFQPVLDFRGLESLSCQYPSPLFAQSRGDSAGKNLKAVSLQVTDFDTLADDIESGAFPLSYDDQPLEHLSLSCTLPPMPFGSPAGHLPTQPPSSALHSPMAAVTLSGRLSQMLSTLATARDAPESMEVELRTSVEQGTRILGATDGLDLLALARKLSSAVYSGFRDVHHQSRSLKVKFSFAPSCTSVSPYGSLMNMDEQMGQQMVDNVEKLDGLIADRHAKAVAILGSVGVHLEIGYTLTA</sequence>
<dbReference type="Proteomes" id="UP000521943">
    <property type="component" value="Unassembled WGS sequence"/>
</dbReference>
<evidence type="ECO:0000313" key="2">
    <source>
        <dbReference type="Proteomes" id="UP000521943"/>
    </source>
</evidence>
<gene>
    <name evidence="1" type="ORF">DFP72DRAFT_87125</name>
</gene>
<reference evidence="1 2" key="1">
    <citation type="submission" date="2020-07" db="EMBL/GenBank/DDBJ databases">
        <title>Comparative genomics of pyrophilous fungi reveals a link between fire events and developmental genes.</title>
        <authorList>
            <consortium name="DOE Joint Genome Institute"/>
            <person name="Steindorff A.S."/>
            <person name="Carver A."/>
            <person name="Calhoun S."/>
            <person name="Stillman K."/>
            <person name="Liu H."/>
            <person name="Lipzen A."/>
            <person name="Pangilinan J."/>
            <person name="Labutti K."/>
            <person name="Bruns T.D."/>
            <person name="Grigoriev I.V."/>
        </authorList>
    </citation>
    <scope>NUCLEOTIDE SEQUENCE [LARGE SCALE GENOMIC DNA]</scope>
    <source>
        <strain evidence="1 2">CBS 144469</strain>
    </source>
</reference>
<name>A0A8H6HE59_9AGAR</name>
<dbReference type="EMBL" id="JACGCI010000126">
    <property type="protein sequence ID" value="KAF6744136.1"/>
    <property type="molecule type" value="Genomic_DNA"/>
</dbReference>
<comment type="caution">
    <text evidence="1">The sequence shown here is derived from an EMBL/GenBank/DDBJ whole genome shotgun (WGS) entry which is preliminary data.</text>
</comment>
<dbReference type="AlphaFoldDB" id="A0A8H6HE59"/>
<protein>
    <submittedName>
        <fullName evidence="1">Uncharacterized protein</fullName>
    </submittedName>
</protein>
<proteinExistence type="predicted"/>
<accession>A0A8H6HE59</accession>